<evidence type="ECO:0000313" key="9">
    <source>
        <dbReference type="EMBL" id="KZL20236.1"/>
    </source>
</evidence>
<keyword evidence="3 7" id="KW-1133">Transmembrane helix</keyword>
<feature type="transmembrane region" description="Helical" evidence="7">
    <location>
        <begin position="39"/>
        <end position="64"/>
    </location>
</feature>
<keyword evidence="2 7" id="KW-0812">Transmembrane</keyword>
<comment type="caution">
    <text evidence="9">The sequence shown here is derived from an EMBL/GenBank/DDBJ whole genome shotgun (WGS) entry which is preliminary data.</text>
</comment>
<dbReference type="GO" id="GO:0005506">
    <property type="term" value="F:iron ion binding"/>
    <property type="evidence" value="ECO:0007669"/>
    <property type="project" value="InterPro"/>
</dbReference>
<name>A0A165ZST5_9HYPH</name>
<proteinExistence type="predicted"/>
<dbReference type="GO" id="GO:0006643">
    <property type="term" value="P:membrane lipid metabolic process"/>
    <property type="evidence" value="ECO:0007669"/>
    <property type="project" value="TreeGrafter"/>
</dbReference>
<evidence type="ECO:0000256" key="1">
    <source>
        <dbReference type="ARBA" id="ARBA00004127"/>
    </source>
</evidence>
<keyword evidence="5" id="KW-0443">Lipid metabolism</keyword>
<dbReference type="GO" id="GO:0050479">
    <property type="term" value="F:glyceryl-ether monooxygenase activity"/>
    <property type="evidence" value="ECO:0007669"/>
    <property type="project" value="TreeGrafter"/>
</dbReference>
<dbReference type="EMBL" id="LMCB01000010">
    <property type="protein sequence ID" value="KZL20236.1"/>
    <property type="molecule type" value="Genomic_DNA"/>
</dbReference>
<comment type="subcellular location">
    <subcellularLocation>
        <location evidence="1">Endomembrane system</location>
        <topology evidence="1">Multi-pass membrane protein</topology>
    </subcellularLocation>
</comment>
<keyword evidence="4" id="KW-0560">Oxidoreductase</keyword>
<feature type="domain" description="Fatty acid hydroxylase" evidence="8">
    <location>
        <begin position="84"/>
        <end position="230"/>
    </location>
</feature>
<dbReference type="AlphaFoldDB" id="A0A165ZST5"/>
<organism evidence="9 10">
    <name type="scientific">Pseudovibrio axinellae</name>
    <dbReference type="NCBI Taxonomy" id="989403"/>
    <lineage>
        <taxon>Bacteria</taxon>
        <taxon>Pseudomonadati</taxon>
        <taxon>Pseudomonadota</taxon>
        <taxon>Alphaproteobacteria</taxon>
        <taxon>Hyphomicrobiales</taxon>
        <taxon>Stappiaceae</taxon>
        <taxon>Pseudovibrio</taxon>
    </lineage>
</organism>
<feature type="transmembrane region" description="Helical" evidence="7">
    <location>
        <begin position="130"/>
        <end position="149"/>
    </location>
</feature>
<evidence type="ECO:0000313" key="10">
    <source>
        <dbReference type="Proteomes" id="UP000076577"/>
    </source>
</evidence>
<sequence length="293" mass="33669">MVQTTAAQIILGFGVFFILLDVLFGALRKRAAFSLHEIGVNILSFINFIFVRAVLVAFYGWLLVVLFPHHSGFLSGVNFWLAFITYVLVEEYIHYWMHRLSHSVPWLWRLHKPHHLPEHVNVTIAFRENWLWFVVLPYSLMGAFMVWAGQAEAAIVAAAWKGSSEFMVHTNTRWDLKLHALPLTRPIMRVLEKFITLPDTHHAHHGLGKYGHGMCNFGSFLFIFDIIHGTAKIPHHEQERFGVPDRVKVESWYEQLWWPMAKDVAKADLNPPTQIESQGDVLVSANGKVTVIL</sequence>
<dbReference type="PANTHER" id="PTHR21624">
    <property type="entry name" value="STEROL DESATURASE-RELATED PROTEIN"/>
    <property type="match status" value="1"/>
</dbReference>
<dbReference type="PANTHER" id="PTHR21624:SF1">
    <property type="entry name" value="ALKYLGLYCEROL MONOOXYGENASE"/>
    <property type="match status" value="1"/>
</dbReference>
<dbReference type="GO" id="GO:0016020">
    <property type="term" value="C:membrane"/>
    <property type="evidence" value="ECO:0007669"/>
    <property type="project" value="GOC"/>
</dbReference>
<evidence type="ECO:0000256" key="4">
    <source>
        <dbReference type="ARBA" id="ARBA00023002"/>
    </source>
</evidence>
<dbReference type="STRING" id="989403.SAMN05421798_103254"/>
<evidence type="ECO:0000256" key="3">
    <source>
        <dbReference type="ARBA" id="ARBA00022989"/>
    </source>
</evidence>
<protein>
    <submittedName>
        <fullName evidence="9">Fatty acid hydroxylase superfamily protein</fullName>
    </submittedName>
</protein>
<dbReference type="GO" id="GO:0012505">
    <property type="term" value="C:endomembrane system"/>
    <property type="evidence" value="ECO:0007669"/>
    <property type="project" value="UniProtKB-SubCell"/>
</dbReference>
<evidence type="ECO:0000256" key="6">
    <source>
        <dbReference type="ARBA" id="ARBA00023136"/>
    </source>
</evidence>
<evidence type="ECO:0000256" key="2">
    <source>
        <dbReference type="ARBA" id="ARBA00022692"/>
    </source>
</evidence>
<dbReference type="InterPro" id="IPR006694">
    <property type="entry name" value="Fatty_acid_hydroxylase"/>
</dbReference>
<evidence type="ECO:0000256" key="7">
    <source>
        <dbReference type="SAM" id="Phobius"/>
    </source>
</evidence>
<evidence type="ECO:0000256" key="5">
    <source>
        <dbReference type="ARBA" id="ARBA00023098"/>
    </source>
</evidence>
<keyword evidence="6 7" id="KW-0472">Membrane</keyword>
<accession>A0A165ZST5</accession>
<dbReference type="RefSeq" id="WP_068004572.1">
    <property type="nucleotide sequence ID" value="NZ_FOFM01000003.1"/>
</dbReference>
<dbReference type="PATRIC" id="fig|989403.3.peg.1631"/>
<dbReference type="GO" id="GO:0008610">
    <property type="term" value="P:lipid biosynthetic process"/>
    <property type="evidence" value="ECO:0007669"/>
    <property type="project" value="InterPro"/>
</dbReference>
<evidence type="ECO:0000259" key="8">
    <source>
        <dbReference type="Pfam" id="PF04116"/>
    </source>
</evidence>
<dbReference type="OrthoDB" id="9770329at2"/>
<feature type="transmembrane region" description="Helical" evidence="7">
    <location>
        <begin position="70"/>
        <end position="89"/>
    </location>
</feature>
<keyword evidence="10" id="KW-1185">Reference proteome</keyword>
<reference evidence="9 10" key="1">
    <citation type="journal article" date="2016" name="Front. Microbiol.">
        <title>Comparative Genomic Analysis Reveals a Diverse Repertoire of Genes Involved in Prokaryote-Eukaryote Interactions within the Pseudovibrio Genus.</title>
        <authorList>
            <person name="Romano S."/>
            <person name="Fernandez-Guerra A."/>
            <person name="Reen F.J."/>
            <person name="Glockner F.O."/>
            <person name="Crowley S.P."/>
            <person name="O'Sullivan O."/>
            <person name="Cotter P.D."/>
            <person name="Adams C."/>
            <person name="Dobson A.D."/>
            <person name="O'Gara F."/>
        </authorList>
    </citation>
    <scope>NUCLEOTIDE SEQUENCE [LARGE SCALE GENOMIC DNA]</scope>
    <source>
        <strain evidence="9 10">Ad2</strain>
    </source>
</reference>
<dbReference type="Pfam" id="PF04116">
    <property type="entry name" value="FA_hydroxylase"/>
    <property type="match status" value="1"/>
</dbReference>
<gene>
    <name evidence="9" type="ORF">PsAD2_01533</name>
</gene>
<dbReference type="InterPro" id="IPR051689">
    <property type="entry name" value="Sterol_desaturase/TMEM195"/>
</dbReference>
<feature type="transmembrane region" description="Helical" evidence="7">
    <location>
        <begin position="6"/>
        <end position="27"/>
    </location>
</feature>
<dbReference type="Proteomes" id="UP000076577">
    <property type="component" value="Unassembled WGS sequence"/>
</dbReference>